<accession>A0A1H5WH13</accession>
<proteinExistence type="predicted"/>
<dbReference type="SUPFAM" id="SSF52540">
    <property type="entry name" value="P-loop containing nucleoside triphosphate hydrolases"/>
    <property type="match status" value="1"/>
</dbReference>
<dbReference type="GO" id="GO:0006261">
    <property type="term" value="P:DNA-templated DNA replication"/>
    <property type="evidence" value="ECO:0007669"/>
    <property type="project" value="TreeGrafter"/>
</dbReference>
<dbReference type="InterPro" id="IPR027417">
    <property type="entry name" value="P-loop_NTPase"/>
</dbReference>
<name>A0A1H5WH13_9PROT</name>
<dbReference type="PANTHER" id="PTHR11669">
    <property type="entry name" value="REPLICATION FACTOR C / DNA POLYMERASE III GAMMA-TAU SUBUNIT"/>
    <property type="match status" value="1"/>
</dbReference>
<sequence>MSEIYNWQQEIWSKLMHSRQFRGHALLLKGKQGIGKYDFACQLAKSLLCTAPLVDHQACGKCLSCGWFEHDSHPNFYPVMPEALAVISGGGGEKEEGEEKSASATAKKSASQQISIEQIRKLTDFVYLTGHQGGYKIILIYPAETMNTASANALLKKLEEPPENVLFILITHQAQHLLPTIRSRCQQISMPMPDVESSVAWLQQQAVSDPESKLAAAGYAPLSALLLDKGEYAAHYEQFIQHMAHPKQFDPLMLAGALQQTSLSIVVGWLQKWCYDLVSYRTTGKIRYYLKQLRAIQALSGQINLVECVRFTRELNTKQHLSHHPLNPRLFLEEMFIAYTVMMQGE</sequence>
<dbReference type="NCBIfam" id="TIGR00678">
    <property type="entry name" value="holB"/>
    <property type="match status" value="1"/>
</dbReference>
<reference evidence="1 2" key="1">
    <citation type="submission" date="2016-10" db="EMBL/GenBank/DDBJ databases">
        <authorList>
            <person name="de Groot N.N."/>
        </authorList>
    </citation>
    <scope>NUCLEOTIDE SEQUENCE [LARGE SCALE GENOMIC DNA]</scope>
    <source>
        <strain evidence="1 2">Nm13</strain>
    </source>
</reference>
<gene>
    <name evidence="1" type="ORF">SAMN05216334_11850</name>
</gene>
<evidence type="ECO:0000313" key="1">
    <source>
        <dbReference type="EMBL" id="SEF98643.1"/>
    </source>
</evidence>
<dbReference type="InterPro" id="IPR004622">
    <property type="entry name" value="DNA_pol_HolB"/>
</dbReference>
<dbReference type="OrthoDB" id="9811073at2"/>
<protein>
    <submittedName>
        <fullName evidence="1">DNA polymerase III, delta prime subunit</fullName>
    </submittedName>
</protein>
<dbReference type="GO" id="GO:0009360">
    <property type="term" value="C:DNA polymerase III complex"/>
    <property type="evidence" value="ECO:0007669"/>
    <property type="project" value="TreeGrafter"/>
</dbReference>
<dbReference type="InterPro" id="IPR050238">
    <property type="entry name" value="DNA_Rep/Repair_Clamp_Loader"/>
</dbReference>
<organism evidence="1 2">
    <name type="scientific">Nitrosomonas ureae</name>
    <dbReference type="NCBI Taxonomy" id="44577"/>
    <lineage>
        <taxon>Bacteria</taxon>
        <taxon>Pseudomonadati</taxon>
        <taxon>Pseudomonadota</taxon>
        <taxon>Betaproteobacteria</taxon>
        <taxon>Nitrosomonadales</taxon>
        <taxon>Nitrosomonadaceae</taxon>
        <taxon>Nitrosomonas</taxon>
    </lineage>
</organism>
<dbReference type="PANTHER" id="PTHR11669:SF8">
    <property type="entry name" value="DNA POLYMERASE III SUBUNIT DELTA"/>
    <property type="match status" value="1"/>
</dbReference>
<dbReference type="Gene3D" id="3.40.50.300">
    <property type="entry name" value="P-loop containing nucleotide triphosphate hydrolases"/>
    <property type="match status" value="1"/>
</dbReference>
<dbReference type="GO" id="GO:0003887">
    <property type="term" value="F:DNA-directed DNA polymerase activity"/>
    <property type="evidence" value="ECO:0007669"/>
    <property type="project" value="InterPro"/>
</dbReference>
<dbReference type="Proteomes" id="UP000236753">
    <property type="component" value="Unassembled WGS sequence"/>
</dbReference>
<dbReference type="Pfam" id="PF13177">
    <property type="entry name" value="DNA_pol3_delta2"/>
    <property type="match status" value="1"/>
</dbReference>
<evidence type="ECO:0000313" key="2">
    <source>
        <dbReference type="Proteomes" id="UP000236753"/>
    </source>
</evidence>
<dbReference type="GO" id="GO:0008408">
    <property type="term" value="F:3'-5' exonuclease activity"/>
    <property type="evidence" value="ECO:0007669"/>
    <property type="project" value="InterPro"/>
</dbReference>
<dbReference type="AlphaFoldDB" id="A0A1H5WH13"/>
<dbReference type="EMBL" id="FNUX01000018">
    <property type="protein sequence ID" value="SEF98643.1"/>
    <property type="molecule type" value="Genomic_DNA"/>
</dbReference>
<dbReference type="RefSeq" id="WP_103966940.1">
    <property type="nucleotide sequence ID" value="NZ_FNUX01000018.1"/>
</dbReference>